<dbReference type="GO" id="GO:0016787">
    <property type="term" value="F:hydrolase activity"/>
    <property type="evidence" value="ECO:0007669"/>
    <property type="project" value="InterPro"/>
</dbReference>
<evidence type="ECO:0000259" key="2">
    <source>
        <dbReference type="PROSITE" id="PS51192"/>
    </source>
</evidence>
<feature type="domain" description="Helicase ATP-binding" evidence="2">
    <location>
        <begin position="22"/>
        <end position="181"/>
    </location>
</feature>
<accession>A0A5N5VCT9</accession>
<dbReference type="PROSITE" id="PS51192">
    <property type="entry name" value="HELICASE_ATP_BIND_1"/>
    <property type="match status" value="1"/>
</dbReference>
<dbReference type="EMBL" id="ANBP01000001">
    <property type="protein sequence ID" value="KAB7759773.1"/>
    <property type="molecule type" value="Genomic_DNA"/>
</dbReference>
<dbReference type="InterPro" id="IPR027417">
    <property type="entry name" value="P-loop_NTPase"/>
</dbReference>
<dbReference type="SUPFAM" id="SSF52540">
    <property type="entry name" value="P-loop containing nucleoside triphosphate hydrolases"/>
    <property type="match status" value="1"/>
</dbReference>
<dbReference type="AlphaFoldDB" id="A0A5N5VCT9"/>
<protein>
    <recommendedName>
        <fullName evidence="2">Helicase ATP-binding domain-containing protein</fullName>
    </recommendedName>
</protein>
<dbReference type="SMART" id="SM00487">
    <property type="entry name" value="DEXDc"/>
    <property type="match status" value="1"/>
</dbReference>
<name>A0A5N5VCT9_MYCPH</name>
<gene>
    <name evidence="3" type="ORF">MPHL21000_01740</name>
</gene>
<comment type="caution">
    <text evidence="3">The sequence shown here is derived from an EMBL/GenBank/DDBJ whole genome shotgun (WGS) entry which is preliminary data.</text>
</comment>
<dbReference type="InterPro" id="IPR006935">
    <property type="entry name" value="Helicase/UvrB_N"/>
</dbReference>
<feature type="compositionally biased region" description="Basic and acidic residues" evidence="1">
    <location>
        <begin position="742"/>
        <end position="753"/>
    </location>
</feature>
<dbReference type="GO" id="GO:0005829">
    <property type="term" value="C:cytosol"/>
    <property type="evidence" value="ECO:0007669"/>
    <property type="project" value="TreeGrafter"/>
</dbReference>
<dbReference type="PANTHER" id="PTHR47396:SF2">
    <property type="entry name" value="HELICASE ATP-BINDING DOMAIN-CONTAINING PROTEIN"/>
    <property type="match status" value="1"/>
</dbReference>
<dbReference type="GO" id="GO:0005524">
    <property type="term" value="F:ATP binding"/>
    <property type="evidence" value="ECO:0007669"/>
    <property type="project" value="InterPro"/>
</dbReference>
<dbReference type="PANTHER" id="PTHR47396">
    <property type="entry name" value="TYPE I RESTRICTION ENZYME ECOKI R PROTEIN"/>
    <property type="match status" value="1"/>
</dbReference>
<dbReference type="Pfam" id="PF04851">
    <property type="entry name" value="ResIII"/>
    <property type="match status" value="1"/>
</dbReference>
<feature type="compositionally biased region" description="Low complexity" evidence="1">
    <location>
        <begin position="772"/>
        <end position="782"/>
    </location>
</feature>
<feature type="compositionally biased region" description="Basic residues" evidence="1">
    <location>
        <begin position="783"/>
        <end position="795"/>
    </location>
</feature>
<feature type="region of interest" description="Disordered" evidence="1">
    <location>
        <begin position="486"/>
        <end position="507"/>
    </location>
</feature>
<evidence type="ECO:0000313" key="4">
    <source>
        <dbReference type="Proteomes" id="UP000325690"/>
    </source>
</evidence>
<dbReference type="GO" id="GO:0003677">
    <property type="term" value="F:DNA binding"/>
    <property type="evidence" value="ECO:0007669"/>
    <property type="project" value="InterPro"/>
</dbReference>
<dbReference type="Gene3D" id="3.40.50.300">
    <property type="entry name" value="P-loop containing nucleotide triphosphate hydrolases"/>
    <property type="match status" value="2"/>
</dbReference>
<keyword evidence="4" id="KW-1185">Reference proteome</keyword>
<sequence>MRAEAAPSTQGLRGWQRRALVKYLAEKPRDFLAVATPGAGKTTFALRLASELLADNTVQQVTVVVPTEHLKTQWAAAAARMGIALDPKFSNSNSHHSSEYHGVVITYAQVASHPTRHRVRTENYRTLVIFDEIHHGGDAKSWGDAMREAFSDATRRLALTGTPFRSDDSPIPFVTYEPDNEGVLRSKADYVYGYSDALADGVVRPVVFMAYSGEARWRTSAGEEFEARLGEPLSAEQTARAWRTVLNPSGDWIPAVLKAADKRLTQIRNGGVPDAGAMIIASDQKAARAYAKLLRDIAGEEPTVVLSDDPKASGRIEEYSNDTSRWLVAVRMVSEGVDVPRLSVGVYATSASTPLFFAQAIGRFVRSRRPGETASIFLPSVPQLLNLASEMEAQRNHVLGKPHRESLGDGWDDAALEDANKRKDEADALDNGFEMLGAEAELDQVIFDGASFGTAAPVGSEEEADYLGIPGLLDPQQMRDLLSRRQEEQLTKRTASGEVPRPSTHSQLRELRKELQTLVSIAHHRTGKPHGWIHNELRRICGGPPGGGGAAGQARGPHGGGGHTAACVWVLRGGGDDGSAARPHRGGAQTAGLAWLFAGPGLGQRRQVLQRVVQMLRVERRELDEVQLLGPHTRPVVAQLHLGASRAQRPQVVTPDPAAEHPLVGGHHVAALLRSLPGQPGDGVRRLEHLDPVGHLVVPERMVLVVHRAAEDLADGGQRAGFQRFTHPAGAVDRLMRRRVGQHREHGVDRCVDGRGGTDAFLGHTGTDRTQPRNSSRQNRPPRTSRNRPHRTPAS</sequence>
<organism evidence="3 4">
    <name type="scientific">Mycolicibacterium phlei DSM 43239 = CCUG 21000</name>
    <dbReference type="NCBI Taxonomy" id="1226750"/>
    <lineage>
        <taxon>Bacteria</taxon>
        <taxon>Bacillati</taxon>
        <taxon>Actinomycetota</taxon>
        <taxon>Actinomycetes</taxon>
        <taxon>Mycobacteriales</taxon>
        <taxon>Mycobacteriaceae</taxon>
        <taxon>Mycolicibacterium</taxon>
    </lineage>
</organism>
<feature type="region of interest" description="Disordered" evidence="1">
    <location>
        <begin position="740"/>
        <end position="795"/>
    </location>
</feature>
<proteinExistence type="predicted"/>
<dbReference type="InterPro" id="IPR050742">
    <property type="entry name" value="Helicase_Restrict-Modif_Enz"/>
</dbReference>
<dbReference type="InterPro" id="IPR014001">
    <property type="entry name" value="Helicase_ATP-bd"/>
</dbReference>
<dbReference type="Proteomes" id="UP000325690">
    <property type="component" value="Unassembled WGS sequence"/>
</dbReference>
<evidence type="ECO:0000256" key="1">
    <source>
        <dbReference type="SAM" id="MobiDB-lite"/>
    </source>
</evidence>
<reference evidence="3 4" key="1">
    <citation type="submission" date="2012-10" db="EMBL/GenBank/DDBJ databases">
        <title>The draft sequence of the Mycobacterium pheli genome.</title>
        <authorList>
            <person name="Pettersson B.M.F."/>
            <person name="Das S."/>
            <person name="Dasgupta S."/>
            <person name="Bhattacharya A."/>
            <person name="Kirsebom L.A."/>
        </authorList>
    </citation>
    <scope>NUCLEOTIDE SEQUENCE [LARGE SCALE GENOMIC DNA]</scope>
    <source>
        <strain evidence="3 4">CCUG 21000</strain>
    </source>
</reference>
<evidence type="ECO:0000313" key="3">
    <source>
        <dbReference type="EMBL" id="KAB7759773.1"/>
    </source>
</evidence>